<sequence>MTAQMHLILGAERSGKSRHAERLAREIQQRRGAQVVYLATAWRGDAEMSERIERHRRERPPAWQTIEPPLRADALAAAVREHARPGACVLIDCLTLWITQMLCPPPGCTEQDAQVASDALLEALRQADAPVLLVSNEIGWGVTPLGRETRGVVDALGRLHQRVAAQAERVTLMVAGLPMAVKPASGSQS</sequence>
<dbReference type="Gene3D" id="3.40.50.300">
    <property type="entry name" value="P-loop containing nucleotide triphosphate hydrolases"/>
    <property type="match status" value="1"/>
</dbReference>
<evidence type="ECO:0000256" key="3">
    <source>
        <dbReference type="ARBA" id="ARBA00001522"/>
    </source>
</evidence>
<dbReference type="EC" id="2.7.1.156" evidence="14"/>
<comment type="similarity">
    <text evidence="7 14">Belongs to the CobU/CobP family.</text>
</comment>
<evidence type="ECO:0000256" key="7">
    <source>
        <dbReference type="ARBA" id="ARBA00007490"/>
    </source>
</evidence>
<comment type="pathway">
    <text evidence="5 14">Cofactor biosynthesis; adenosylcobalamin biosynthesis; adenosylcobalamin from cob(II)yrinate a,c-diamide: step 6/7.</text>
</comment>
<dbReference type="InterPro" id="IPR027417">
    <property type="entry name" value="P-loop_NTPase"/>
</dbReference>
<comment type="catalytic activity">
    <reaction evidence="3">
        <text>adenosylcob(III)inamide + GTP = adenosylcob(III)inamide phosphate + GDP + H(+)</text>
        <dbReference type="Rhea" id="RHEA:15765"/>
        <dbReference type="ChEBI" id="CHEBI:2480"/>
        <dbReference type="ChEBI" id="CHEBI:15378"/>
        <dbReference type="ChEBI" id="CHEBI:37565"/>
        <dbReference type="ChEBI" id="CHEBI:58189"/>
        <dbReference type="ChEBI" id="CHEBI:58502"/>
        <dbReference type="EC" id="2.7.1.156"/>
    </reaction>
</comment>
<keyword evidence="15" id="KW-0548">Nucleotidyltransferase</keyword>
<keyword evidence="12 14" id="KW-0067">ATP-binding</keyword>
<dbReference type="InterPro" id="IPR003203">
    <property type="entry name" value="CobU/CobP"/>
</dbReference>
<dbReference type="CDD" id="cd00544">
    <property type="entry name" value="CobU"/>
    <property type="match status" value="1"/>
</dbReference>
<dbReference type="EC" id="2.7.7.62" evidence="14"/>
<protein>
    <recommendedName>
        <fullName evidence="14">Bifunctional adenosylcobalamin biosynthesis protein</fullName>
        <ecNumber evidence="14">2.7.1.156</ecNumber>
        <ecNumber evidence="14">2.7.7.62</ecNumber>
    </recommendedName>
</protein>
<dbReference type="GO" id="GO:0043752">
    <property type="term" value="F:adenosylcobinamide kinase activity"/>
    <property type="evidence" value="ECO:0007669"/>
    <property type="project" value="UniProtKB-EC"/>
</dbReference>
<dbReference type="NCBIfam" id="NF004469">
    <property type="entry name" value="PRK05800.1"/>
    <property type="match status" value="1"/>
</dbReference>
<proteinExistence type="inferred from homology"/>
<comment type="function">
    <text evidence="4 14">Catalyzes ATP-dependent phosphorylation of adenosylcobinamide and addition of GMP to adenosylcobinamide phosphate.</text>
</comment>
<dbReference type="SUPFAM" id="SSF52540">
    <property type="entry name" value="P-loop containing nucleoside triphosphate hydrolases"/>
    <property type="match status" value="1"/>
</dbReference>
<dbReference type="PANTHER" id="PTHR34848:SF1">
    <property type="entry name" value="BIFUNCTIONAL ADENOSYLCOBALAMIN BIOSYNTHESIS PROTEIN COBU"/>
    <property type="match status" value="1"/>
</dbReference>
<evidence type="ECO:0000256" key="12">
    <source>
        <dbReference type="ARBA" id="ARBA00022840"/>
    </source>
</evidence>
<evidence type="ECO:0000256" key="4">
    <source>
        <dbReference type="ARBA" id="ARBA00003889"/>
    </source>
</evidence>
<dbReference type="GO" id="GO:0008820">
    <property type="term" value="F:cobinamide phosphate guanylyltransferase activity"/>
    <property type="evidence" value="ECO:0007669"/>
    <property type="project" value="UniProtKB-EC"/>
</dbReference>
<dbReference type="PANTHER" id="PTHR34848">
    <property type="match status" value="1"/>
</dbReference>
<evidence type="ECO:0000256" key="11">
    <source>
        <dbReference type="ARBA" id="ARBA00022777"/>
    </source>
</evidence>
<comment type="pathway">
    <text evidence="6 14">Cofactor biosynthesis; adenosylcobalamin biosynthesis; adenosylcobalamin from cob(II)yrinate a,c-diamide: step 5/7.</text>
</comment>
<keyword evidence="9 14" id="KW-0808">Transferase</keyword>
<evidence type="ECO:0000313" key="16">
    <source>
        <dbReference type="Proteomes" id="UP001165541"/>
    </source>
</evidence>
<evidence type="ECO:0000256" key="8">
    <source>
        <dbReference type="ARBA" id="ARBA00022573"/>
    </source>
</evidence>
<keyword evidence="16" id="KW-1185">Reference proteome</keyword>
<dbReference type="PIRSF" id="PIRSF006135">
    <property type="entry name" value="CobU"/>
    <property type="match status" value="1"/>
</dbReference>
<evidence type="ECO:0000313" key="15">
    <source>
        <dbReference type="EMBL" id="MCM5680302.1"/>
    </source>
</evidence>
<name>A0ABT0YNJ7_9BURK</name>
<evidence type="ECO:0000256" key="6">
    <source>
        <dbReference type="ARBA" id="ARBA00005159"/>
    </source>
</evidence>
<organism evidence="15 16">
    <name type="scientific">Caldimonas mangrovi</name>
    <dbReference type="NCBI Taxonomy" id="2944811"/>
    <lineage>
        <taxon>Bacteria</taxon>
        <taxon>Pseudomonadati</taxon>
        <taxon>Pseudomonadota</taxon>
        <taxon>Betaproteobacteria</taxon>
        <taxon>Burkholderiales</taxon>
        <taxon>Sphaerotilaceae</taxon>
        <taxon>Caldimonas</taxon>
    </lineage>
</organism>
<comment type="catalytic activity">
    <reaction evidence="1 14">
        <text>adenosylcob(III)inamide + ATP = adenosylcob(III)inamide phosphate + ADP + H(+)</text>
        <dbReference type="Rhea" id="RHEA:15769"/>
        <dbReference type="ChEBI" id="CHEBI:2480"/>
        <dbReference type="ChEBI" id="CHEBI:15378"/>
        <dbReference type="ChEBI" id="CHEBI:30616"/>
        <dbReference type="ChEBI" id="CHEBI:58502"/>
        <dbReference type="ChEBI" id="CHEBI:456216"/>
        <dbReference type="EC" id="2.7.1.156"/>
    </reaction>
</comment>
<evidence type="ECO:0000256" key="13">
    <source>
        <dbReference type="ARBA" id="ARBA00023134"/>
    </source>
</evidence>
<accession>A0ABT0YNJ7</accession>
<evidence type="ECO:0000256" key="14">
    <source>
        <dbReference type="PIRNR" id="PIRNR006135"/>
    </source>
</evidence>
<comment type="catalytic activity">
    <reaction evidence="2 14">
        <text>adenosylcob(III)inamide phosphate + GTP + H(+) = adenosylcob(III)inamide-GDP + diphosphate</text>
        <dbReference type="Rhea" id="RHEA:22712"/>
        <dbReference type="ChEBI" id="CHEBI:15378"/>
        <dbReference type="ChEBI" id="CHEBI:33019"/>
        <dbReference type="ChEBI" id="CHEBI:37565"/>
        <dbReference type="ChEBI" id="CHEBI:58502"/>
        <dbReference type="ChEBI" id="CHEBI:60487"/>
        <dbReference type="EC" id="2.7.7.62"/>
    </reaction>
</comment>
<dbReference type="EMBL" id="JAMKFE010000006">
    <property type="protein sequence ID" value="MCM5680302.1"/>
    <property type="molecule type" value="Genomic_DNA"/>
</dbReference>
<evidence type="ECO:0000256" key="2">
    <source>
        <dbReference type="ARBA" id="ARBA00000711"/>
    </source>
</evidence>
<evidence type="ECO:0000256" key="1">
    <source>
        <dbReference type="ARBA" id="ARBA00000312"/>
    </source>
</evidence>
<keyword evidence="10 14" id="KW-0547">Nucleotide-binding</keyword>
<evidence type="ECO:0000256" key="9">
    <source>
        <dbReference type="ARBA" id="ARBA00022679"/>
    </source>
</evidence>
<keyword evidence="13 14" id="KW-0342">GTP-binding</keyword>
<comment type="caution">
    <text evidence="15">The sequence shown here is derived from an EMBL/GenBank/DDBJ whole genome shotgun (WGS) entry which is preliminary data.</text>
</comment>
<reference evidence="15" key="1">
    <citation type="submission" date="2022-05" db="EMBL/GenBank/DDBJ databases">
        <title>Schlegelella sp. nov., isolated from mangrove soil.</title>
        <authorList>
            <person name="Liu Y."/>
            <person name="Ge X."/>
            <person name="Liu W."/>
        </authorList>
    </citation>
    <scope>NUCLEOTIDE SEQUENCE</scope>
    <source>
        <strain evidence="15">S2-27</strain>
    </source>
</reference>
<keyword evidence="8 14" id="KW-0169">Cobalamin biosynthesis</keyword>
<keyword evidence="11 14" id="KW-0418">Kinase</keyword>
<evidence type="ECO:0000256" key="10">
    <source>
        <dbReference type="ARBA" id="ARBA00022741"/>
    </source>
</evidence>
<evidence type="ECO:0000256" key="5">
    <source>
        <dbReference type="ARBA" id="ARBA00004692"/>
    </source>
</evidence>
<dbReference type="RefSeq" id="WP_251778748.1">
    <property type="nucleotide sequence ID" value="NZ_JAMKFE010000006.1"/>
</dbReference>
<gene>
    <name evidence="15" type="primary">cobU</name>
    <name evidence="15" type="ORF">M8A51_12255</name>
</gene>
<dbReference type="Pfam" id="PF02283">
    <property type="entry name" value="CobU"/>
    <property type="match status" value="1"/>
</dbReference>
<dbReference type="Proteomes" id="UP001165541">
    <property type="component" value="Unassembled WGS sequence"/>
</dbReference>